<name>A0A7W0DUF2_9ACTN</name>
<gene>
    <name evidence="2" type="ORF">H1D24_38310</name>
</gene>
<feature type="region of interest" description="Disordered" evidence="1">
    <location>
        <begin position="46"/>
        <end position="66"/>
    </location>
</feature>
<accession>A0A7W0DUF2</accession>
<proteinExistence type="predicted"/>
<evidence type="ECO:0000313" key="3">
    <source>
        <dbReference type="Proteomes" id="UP000545761"/>
    </source>
</evidence>
<dbReference type="Proteomes" id="UP000545761">
    <property type="component" value="Unassembled WGS sequence"/>
</dbReference>
<dbReference type="RefSeq" id="WP_181662368.1">
    <property type="nucleotide sequence ID" value="NZ_JACEHE010000046.1"/>
</dbReference>
<evidence type="ECO:0000256" key="1">
    <source>
        <dbReference type="SAM" id="MobiDB-lite"/>
    </source>
</evidence>
<evidence type="ECO:0000313" key="2">
    <source>
        <dbReference type="EMBL" id="MBA2951449.1"/>
    </source>
</evidence>
<comment type="caution">
    <text evidence="2">The sequence shown here is derived from an EMBL/GenBank/DDBJ whole genome shotgun (WGS) entry which is preliminary data.</text>
</comment>
<sequence length="66" mass="7184">MADDAPESPKPGKRIVVRVDVGMARDLAVLMAGGANVSDAVRRAVRRDADNQRKRWQTPDRKAANG</sequence>
<dbReference type="EMBL" id="JACEHE010000046">
    <property type="protein sequence ID" value="MBA2951449.1"/>
    <property type="molecule type" value="Genomic_DNA"/>
</dbReference>
<dbReference type="AlphaFoldDB" id="A0A7W0DUF2"/>
<organism evidence="2 3">
    <name type="scientific">Streptomyces himalayensis subsp. himalayensis</name>
    <dbReference type="NCBI Taxonomy" id="2756131"/>
    <lineage>
        <taxon>Bacteria</taxon>
        <taxon>Bacillati</taxon>
        <taxon>Actinomycetota</taxon>
        <taxon>Actinomycetes</taxon>
        <taxon>Kitasatosporales</taxon>
        <taxon>Streptomycetaceae</taxon>
        <taxon>Streptomyces</taxon>
        <taxon>Streptomyces himalayensis</taxon>
    </lineage>
</organism>
<protein>
    <submittedName>
        <fullName evidence="2">Uncharacterized protein</fullName>
    </submittedName>
</protein>
<reference evidence="2 3" key="1">
    <citation type="submission" date="2020-07" db="EMBL/GenBank/DDBJ databases">
        <title>Streptomyces isolated from Indian soil.</title>
        <authorList>
            <person name="Mandal S."/>
            <person name="Maiti P.K."/>
        </authorList>
    </citation>
    <scope>NUCLEOTIDE SEQUENCE [LARGE SCALE GENOMIC DNA]</scope>
    <source>
        <strain evidence="2 3">PSKA28</strain>
    </source>
</reference>